<dbReference type="GO" id="GO:0005829">
    <property type="term" value="C:cytosol"/>
    <property type="evidence" value="ECO:0007669"/>
    <property type="project" value="TreeGrafter"/>
</dbReference>
<dbReference type="Pfam" id="PF02213">
    <property type="entry name" value="GYF"/>
    <property type="match status" value="1"/>
</dbReference>
<reference evidence="5" key="2">
    <citation type="submission" date="2025-08" db="UniProtKB">
        <authorList>
            <consortium name="Ensembl"/>
        </authorList>
    </citation>
    <scope>IDENTIFICATION</scope>
</reference>
<gene>
    <name evidence="5" type="primary">gigyf1b</name>
</gene>
<feature type="region of interest" description="Disordered" evidence="3">
    <location>
        <begin position="664"/>
        <end position="684"/>
    </location>
</feature>
<dbReference type="PANTHER" id="PTHR14445:SF37">
    <property type="entry name" value="GRB10-INTERACTING GYF PROTEIN 1"/>
    <property type="match status" value="1"/>
</dbReference>
<protein>
    <recommendedName>
        <fullName evidence="4">GYF domain-containing protein</fullName>
    </recommendedName>
</protein>
<feature type="region of interest" description="Disordered" evidence="3">
    <location>
        <begin position="321"/>
        <end position="345"/>
    </location>
</feature>
<keyword evidence="6" id="KW-1185">Reference proteome</keyword>
<reference evidence="5 6" key="1">
    <citation type="submission" date="2020-06" db="EMBL/GenBank/DDBJ databases">
        <authorList>
            <consortium name="Wellcome Sanger Institute Data Sharing"/>
        </authorList>
    </citation>
    <scope>NUCLEOTIDE SEQUENCE [LARGE SCALE GENOMIC DNA]</scope>
</reference>
<feature type="region of interest" description="Disordered" evidence="3">
    <location>
        <begin position="698"/>
        <end position="723"/>
    </location>
</feature>
<proteinExistence type="inferred from homology"/>
<comment type="similarity">
    <text evidence="1">Belongs to the GIGYF family.</text>
</comment>
<feature type="region of interest" description="Disordered" evidence="3">
    <location>
        <begin position="606"/>
        <end position="635"/>
    </location>
</feature>
<evidence type="ECO:0000259" key="4">
    <source>
        <dbReference type="PROSITE" id="PS50829"/>
    </source>
</evidence>
<dbReference type="GeneTree" id="ENSGT00940000159845"/>
<feature type="domain" description="GYF" evidence="4">
    <location>
        <begin position="440"/>
        <end position="490"/>
    </location>
</feature>
<dbReference type="AlphaFoldDB" id="A0AAY3ZYN6"/>
<feature type="compositionally biased region" description="Acidic residues" evidence="3">
    <location>
        <begin position="321"/>
        <end position="331"/>
    </location>
</feature>
<accession>A0AAY3ZYN6</accession>
<feature type="compositionally biased region" description="Basic and acidic residues" evidence="3">
    <location>
        <begin position="230"/>
        <end position="268"/>
    </location>
</feature>
<feature type="region of interest" description="Disordered" evidence="3">
    <location>
        <begin position="118"/>
        <end position="294"/>
    </location>
</feature>
<feature type="compositionally biased region" description="Low complexity" evidence="3">
    <location>
        <begin position="761"/>
        <end position="773"/>
    </location>
</feature>
<sequence>MSQIIFMTSNIWSHVDCPFLRLRALSRGGSVTSPPPSPAMPKSKLAEYRYGREEMLALYIKDNKVPEDMQDKEFAAILQEEPLQPLALVPLTEEEQRSFSMSVNSVAVLRLMGKGGGAVPAGLARGRGSTRGGRGRGRGEGGFYQRASDEEVGFGRSREMHRSQSWDDRGERRFEKPLRREAGRGGFEEGGAAGRKDYARSDSDNWRTLREEQDEDDSGEPGGSWRMVGGRRDDGGPRSAGWRDHSDGRRRKFDFDFRDGEGGRRRAGSDGLEDDRDGLPEWCTDEEDGEMGTFDSSGAFMCIKKSSRDPIRDDQELEFEALEEEDEEEEESKAQERKGSADVVPVGGVTTVGSMVSAVGLSQSSKGTLLPTAVLTDLHPPGGDNEEEDGMKHLQQEAEKMVASLQDTSLEEECFTQALQESHIPSHTHPHPTIQGTCINSFYLFFSFGPLVLFSGPFSTVEMCEWFQAGYFTMTLLVKRGCDEGFQPLGEVIKMWGRVPFSPGPSPPPLLGNMDQEVLKKQLEQAATAALYQQLQMRFQQMNRCGESGILPAMSRSMSVPDSGAMWDMHTSASQPSGNFIILHLMCGSCCMLQLQLERREAELRVKREEEERKRRDEKRRQEEQKRREEEELYRRKQQCRQQQELILKLLQQQSQQQQGGVCVSQQGSNWSSSQNTTIPKHQKPPLSVLELEAERLLKQQQQQRSQQQRDRQHGGLSLGAQWGDGVGGMWGSGMVDGKVGGSSGAMGVWDEALKSAHRSVGLKSSRSSPSLSDQYIPRRKRTEEEEKLLKLLQGMKPQDGFTTWSEQMLHALSASVNNTSSLDVATIVAYLKEVESPYEVHDFIRSYLGDTVEAKEFAKQFLERRAKQKANYQRQQQQQQQLSKEMSGLNMNFPLQSMFQASHIGKGGLYDAQGGKMKKKPSMMLHSDPSILGNRMILGEMETVDDY</sequence>
<evidence type="ECO:0000313" key="5">
    <source>
        <dbReference type="Ensembl" id="ENSDCDP00010001614.1"/>
    </source>
</evidence>
<dbReference type="InterPro" id="IPR051640">
    <property type="entry name" value="GRB10-interact_GYF"/>
</dbReference>
<dbReference type="GO" id="GO:0048009">
    <property type="term" value="P:insulin-like growth factor receptor signaling pathway"/>
    <property type="evidence" value="ECO:0007669"/>
    <property type="project" value="TreeGrafter"/>
</dbReference>
<feature type="compositionally biased region" description="Basic and acidic residues" evidence="3">
    <location>
        <begin position="156"/>
        <end position="187"/>
    </location>
</feature>
<name>A0AAY3ZYN6_9TELE</name>
<organism evidence="5 6">
    <name type="scientific">Denticeps clupeoides</name>
    <name type="common">denticle herring</name>
    <dbReference type="NCBI Taxonomy" id="299321"/>
    <lineage>
        <taxon>Eukaryota</taxon>
        <taxon>Metazoa</taxon>
        <taxon>Chordata</taxon>
        <taxon>Craniata</taxon>
        <taxon>Vertebrata</taxon>
        <taxon>Euteleostomi</taxon>
        <taxon>Actinopterygii</taxon>
        <taxon>Neopterygii</taxon>
        <taxon>Teleostei</taxon>
        <taxon>Clupei</taxon>
        <taxon>Clupeiformes</taxon>
        <taxon>Denticipitoidei</taxon>
        <taxon>Denticipitidae</taxon>
        <taxon>Denticeps</taxon>
    </lineage>
</organism>
<evidence type="ECO:0000313" key="6">
    <source>
        <dbReference type="Proteomes" id="UP000694580"/>
    </source>
</evidence>
<feature type="compositionally biased region" description="Basic and acidic residues" evidence="3">
    <location>
        <begin position="194"/>
        <end position="211"/>
    </location>
</feature>
<dbReference type="SMART" id="SM00444">
    <property type="entry name" value="GYF"/>
    <property type="match status" value="1"/>
</dbReference>
<feature type="region of interest" description="Disordered" evidence="3">
    <location>
        <begin position="761"/>
        <end position="780"/>
    </location>
</feature>
<dbReference type="Ensembl" id="ENSDCDT00010001684.1">
    <property type="protein sequence ID" value="ENSDCDP00010001614.1"/>
    <property type="gene ID" value="ENSDCDG00010000814.1"/>
</dbReference>
<keyword evidence="2" id="KW-0175">Coiled coil</keyword>
<dbReference type="InterPro" id="IPR003169">
    <property type="entry name" value="GYF"/>
</dbReference>
<dbReference type="SUPFAM" id="SSF55277">
    <property type="entry name" value="GYF domain"/>
    <property type="match status" value="1"/>
</dbReference>
<evidence type="ECO:0000256" key="2">
    <source>
        <dbReference type="SAM" id="Coils"/>
    </source>
</evidence>
<dbReference type="InterPro" id="IPR035445">
    <property type="entry name" value="GYF-like_dom_sf"/>
</dbReference>
<dbReference type="Proteomes" id="UP000694580">
    <property type="component" value="Chromosome 6"/>
</dbReference>
<dbReference type="PANTHER" id="PTHR14445">
    <property type="entry name" value="GRB10 INTERACTING GYF PROTEIN"/>
    <property type="match status" value="1"/>
</dbReference>
<evidence type="ECO:0000256" key="3">
    <source>
        <dbReference type="SAM" id="MobiDB-lite"/>
    </source>
</evidence>
<dbReference type="Gene3D" id="3.30.1490.40">
    <property type="match status" value="1"/>
</dbReference>
<dbReference type="PROSITE" id="PS50829">
    <property type="entry name" value="GYF"/>
    <property type="match status" value="1"/>
</dbReference>
<evidence type="ECO:0000256" key="1">
    <source>
        <dbReference type="ARBA" id="ARBA00038015"/>
    </source>
</evidence>
<feature type="compositionally biased region" description="Low complexity" evidence="3">
    <location>
        <begin position="664"/>
        <end position="676"/>
    </location>
</feature>
<reference evidence="5" key="3">
    <citation type="submission" date="2025-09" db="UniProtKB">
        <authorList>
            <consortium name="Ensembl"/>
        </authorList>
    </citation>
    <scope>IDENTIFICATION</scope>
</reference>
<feature type="coiled-coil region" evidence="2">
    <location>
        <begin position="859"/>
        <end position="893"/>
    </location>
</feature>